<gene>
    <name evidence="2" type="ORF">DPMN_059996</name>
</gene>
<proteinExistence type="predicted"/>
<protein>
    <submittedName>
        <fullName evidence="2">Uncharacterized protein</fullName>
    </submittedName>
</protein>
<keyword evidence="3" id="KW-1185">Reference proteome</keyword>
<evidence type="ECO:0000256" key="1">
    <source>
        <dbReference type="SAM" id="MobiDB-lite"/>
    </source>
</evidence>
<feature type="region of interest" description="Disordered" evidence="1">
    <location>
        <begin position="1"/>
        <end position="24"/>
    </location>
</feature>
<reference evidence="2" key="1">
    <citation type="journal article" date="2019" name="bioRxiv">
        <title>The Genome of the Zebra Mussel, Dreissena polymorpha: A Resource for Invasive Species Research.</title>
        <authorList>
            <person name="McCartney M.A."/>
            <person name="Auch B."/>
            <person name="Kono T."/>
            <person name="Mallez S."/>
            <person name="Zhang Y."/>
            <person name="Obille A."/>
            <person name="Becker A."/>
            <person name="Abrahante J.E."/>
            <person name="Garbe J."/>
            <person name="Badalamenti J.P."/>
            <person name="Herman A."/>
            <person name="Mangelson H."/>
            <person name="Liachko I."/>
            <person name="Sullivan S."/>
            <person name="Sone E.D."/>
            <person name="Koren S."/>
            <person name="Silverstein K.A.T."/>
            <person name="Beckman K.B."/>
            <person name="Gohl D.M."/>
        </authorList>
    </citation>
    <scope>NUCLEOTIDE SEQUENCE</scope>
    <source>
        <strain evidence="2">Duluth1</strain>
        <tissue evidence="2">Whole animal</tissue>
    </source>
</reference>
<organism evidence="2 3">
    <name type="scientific">Dreissena polymorpha</name>
    <name type="common">Zebra mussel</name>
    <name type="synonym">Mytilus polymorpha</name>
    <dbReference type="NCBI Taxonomy" id="45954"/>
    <lineage>
        <taxon>Eukaryota</taxon>
        <taxon>Metazoa</taxon>
        <taxon>Spiralia</taxon>
        <taxon>Lophotrochozoa</taxon>
        <taxon>Mollusca</taxon>
        <taxon>Bivalvia</taxon>
        <taxon>Autobranchia</taxon>
        <taxon>Heteroconchia</taxon>
        <taxon>Euheterodonta</taxon>
        <taxon>Imparidentia</taxon>
        <taxon>Neoheterodontei</taxon>
        <taxon>Myida</taxon>
        <taxon>Dreissenoidea</taxon>
        <taxon>Dreissenidae</taxon>
        <taxon>Dreissena</taxon>
    </lineage>
</organism>
<reference evidence="2" key="2">
    <citation type="submission" date="2020-11" db="EMBL/GenBank/DDBJ databases">
        <authorList>
            <person name="McCartney M.A."/>
            <person name="Auch B."/>
            <person name="Kono T."/>
            <person name="Mallez S."/>
            <person name="Becker A."/>
            <person name="Gohl D.M."/>
            <person name="Silverstein K.A.T."/>
            <person name="Koren S."/>
            <person name="Bechman K.B."/>
            <person name="Herman A."/>
            <person name="Abrahante J.E."/>
            <person name="Garbe J."/>
        </authorList>
    </citation>
    <scope>NUCLEOTIDE SEQUENCE</scope>
    <source>
        <strain evidence="2">Duluth1</strain>
        <tissue evidence="2">Whole animal</tissue>
    </source>
</reference>
<evidence type="ECO:0000313" key="2">
    <source>
        <dbReference type="EMBL" id="KAH3717215.1"/>
    </source>
</evidence>
<name>A0A9D4HFH4_DREPO</name>
<dbReference type="AlphaFoldDB" id="A0A9D4HFH4"/>
<evidence type="ECO:0000313" key="3">
    <source>
        <dbReference type="Proteomes" id="UP000828390"/>
    </source>
</evidence>
<dbReference type="Proteomes" id="UP000828390">
    <property type="component" value="Unassembled WGS sequence"/>
</dbReference>
<comment type="caution">
    <text evidence="2">The sequence shown here is derived from an EMBL/GenBank/DDBJ whole genome shotgun (WGS) entry which is preliminary data.</text>
</comment>
<sequence>MRCPGENGTESENSILKSRRTEGGNYDREEVWKFEVSERKYRKNPLQEKLSDLQEGGLRVFGR</sequence>
<dbReference type="EMBL" id="JAIWYP010000013">
    <property type="protein sequence ID" value="KAH3717215.1"/>
    <property type="molecule type" value="Genomic_DNA"/>
</dbReference>
<accession>A0A9D4HFH4</accession>